<dbReference type="PANTHER" id="PTHR34580">
    <property type="match status" value="1"/>
</dbReference>
<dbReference type="InterPro" id="IPR057727">
    <property type="entry name" value="WCX_dom"/>
</dbReference>
<comment type="caution">
    <text evidence="3">The sequence shown here is derived from an EMBL/GenBank/DDBJ whole genome shotgun (WGS) entry which is preliminary data.</text>
</comment>
<feature type="domain" description="WYL" evidence="1">
    <location>
        <begin position="130"/>
        <end position="194"/>
    </location>
</feature>
<dbReference type="InterPro" id="IPR051534">
    <property type="entry name" value="CBASS_pafABC_assoc_protein"/>
</dbReference>
<evidence type="ECO:0000259" key="2">
    <source>
        <dbReference type="Pfam" id="PF25583"/>
    </source>
</evidence>
<sequence length="313" mass="37255">MEKKSSKDTASNLFNRYIWLVDIIYRRGSITFEEINASWQRSMLNLDGDDLPLRTFHNHRKAIEQMFDINIECDKRNGYTYYLENKDDMERTGVRSWLLNAFSISSMITESYKLKDRILFEQIPSGQIFLAPVIEAMRDNLSVEITYQSFWSETPYTFQVYPYCIKAFNQRWYLIAYSPNKNHVLIYAFDRIKNMILTNTYFTIPNDFDGNTFFKDCFGIIEGEGKKAERVLLKVDKNQACYIRTLPLHHSQKEIDNNPDYSVFSYYIKPTFDFRQELLSHGADVEVLEPKWFRDEIAAIILEQYKIYRNDEL</sequence>
<dbReference type="Pfam" id="PF13280">
    <property type="entry name" value="WYL"/>
    <property type="match status" value="1"/>
</dbReference>
<evidence type="ECO:0000259" key="1">
    <source>
        <dbReference type="Pfam" id="PF13280"/>
    </source>
</evidence>
<feature type="domain" description="WCX" evidence="2">
    <location>
        <begin position="228"/>
        <end position="301"/>
    </location>
</feature>
<evidence type="ECO:0000313" key="3">
    <source>
        <dbReference type="EMBL" id="MPL90507.1"/>
    </source>
</evidence>
<name>A0A644VGZ4_9ZZZZ</name>
<gene>
    <name evidence="3" type="ORF">SDC9_36558</name>
</gene>
<dbReference type="PANTHER" id="PTHR34580:SF9">
    <property type="entry name" value="SLL5097 PROTEIN"/>
    <property type="match status" value="1"/>
</dbReference>
<dbReference type="AlphaFoldDB" id="A0A644VGZ4"/>
<accession>A0A644VGZ4</accession>
<organism evidence="3">
    <name type="scientific">bioreactor metagenome</name>
    <dbReference type="NCBI Taxonomy" id="1076179"/>
    <lineage>
        <taxon>unclassified sequences</taxon>
        <taxon>metagenomes</taxon>
        <taxon>ecological metagenomes</taxon>
    </lineage>
</organism>
<dbReference type="EMBL" id="VSSQ01000305">
    <property type="protein sequence ID" value="MPL90507.1"/>
    <property type="molecule type" value="Genomic_DNA"/>
</dbReference>
<dbReference type="InterPro" id="IPR026881">
    <property type="entry name" value="WYL_dom"/>
</dbReference>
<dbReference type="PROSITE" id="PS52050">
    <property type="entry name" value="WYL"/>
    <property type="match status" value="1"/>
</dbReference>
<protein>
    <submittedName>
        <fullName evidence="3">Uncharacterized protein</fullName>
    </submittedName>
</protein>
<dbReference type="Pfam" id="PF25583">
    <property type="entry name" value="WCX"/>
    <property type="match status" value="1"/>
</dbReference>
<proteinExistence type="predicted"/>
<reference evidence="3" key="1">
    <citation type="submission" date="2019-08" db="EMBL/GenBank/DDBJ databases">
        <authorList>
            <person name="Kucharzyk K."/>
            <person name="Murdoch R.W."/>
            <person name="Higgins S."/>
            <person name="Loffler F."/>
        </authorList>
    </citation>
    <scope>NUCLEOTIDE SEQUENCE</scope>
</reference>